<evidence type="ECO:0000313" key="7">
    <source>
        <dbReference type="Proteomes" id="UP000178943"/>
    </source>
</evidence>
<accession>A0A1F5VFH2</accession>
<proteinExistence type="inferred from homology"/>
<dbReference type="PANTHER" id="PTHR43174">
    <property type="entry name" value="UDP-N-ACETYLGLUCOSAMINE 2-EPIMERASE"/>
    <property type="match status" value="1"/>
</dbReference>
<dbReference type="InterPro" id="IPR003331">
    <property type="entry name" value="UDP_GlcNAc_Epimerase_2_dom"/>
</dbReference>
<evidence type="ECO:0000256" key="4">
    <source>
        <dbReference type="RuleBase" id="RU003513"/>
    </source>
</evidence>
<dbReference type="CDD" id="cd03786">
    <property type="entry name" value="GTB_UDP-GlcNAc_2-Epimerase"/>
    <property type="match status" value="1"/>
</dbReference>
<organism evidence="6 7">
    <name type="scientific">Candidatus Fischerbacteria bacterium RBG_13_37_8</name>
    <dbReference type="NCBI Taxonomy" id="1817863"/>
    <lineage>
        <taxon>Bacteria</taxon>
        <taxon>Candidatus Fischeribacteriota</taxon>
    </lineage>
</organism>
<dbReference type="Proteomes" id="UP000178943">
    <property type="component" value="Unassembled WGS sequence"/>
</dbReference>
<evidence type="ECO:0000259" key="5">
    <source>
        <dbReference type="Pfam" id="PF02350"/>
    </source>
</evidence>
<gene>
    <name evidence="6" type="ORF">A2Y62_20920</name>
</gene>
<dbReference type="PANTHER" id="PTHR43174:SF2">
    <property type="entry name" value="UDP-N-ACETYLGLUCOSAMINE 2-EPIMERASE"/>
    <property type="match status" value="1"/>
</dbReference>
<protein>
    <recommendedName>
        <fullName evidence="3">UDP-N-acetylglucosamine 2-epimerase (non-hydrolyzing)</fullName>
        <ecNumber evidence="3">5.1.3.14</ecNumber>
    </recommendedName>
</protein>
<dbReference type="AlphaFoldDB" id="A0A1F5VFH2"/>
<dbReference type="InterPro" id="IPR029767">
    <property type="entry name" value="WecB-like"/>
</dbReference>
<dbReference type="GO" id="GO:0008761">
    <property type="term" value="F:UDP-N-acetylglucosamine 2-epimerase activity"/>
    <property type="evidence" value="ECO:0007669"/>
    <property type="project" value="UniProtKB-EC"/>
</dbReference>
<dbReference type="Pfam" id="PF02350">
    <property type="entry name" value="Epimerase_2"/>
    <property type="match status" value="1"/>
</dbReference>
<evidence type="ECO:0000313" key="6">
    <source>
        <dbReference type="EMBL" id="OGF61988.1"/>
    </source>
</evidence>
<comment type="caution">
    <text evidence="6">The sequence shown here is derived from an EMBL/GenBank/DDBJ whole genome shotgun (WGS) entry which is preliminary data.</text>
</comment>
<dbReference type="STRING" id="1817863.A2Y62_20920"/>
<comment type="similarity">
    <text evidence="2 4">Belongs to the UDP-N-acetylglucosamine 2-epimerase family.</text>
</comment>
<feature type="domain" description="UDP-N-acetylglucosamine 2-epimerase" evidence="5">
    <location>
        <begin position="30"/>
        <end position="374"/>
    </location>
</feature>
<evidence type="ECO:0000256" key="2">
    <source>
        <dbReference type="ARBA" id="ARBA00038209"/>
    </source>
</evidence>
<reference evidence="6 7" key="1">
    <citation type="journal article" date="2016" name="Nat. Commun.">
        <title>Thousands of microbial genomes shed light on interconnected biogeochemical processes in an aquifer system.</title>
        <authorList>
            <person name="Anantharaman K."/>
            <person name="Brown C.T."/>
            <person name="Hug L.A."/>
            <person name="Sharon I."/>
            <person name="Castelle C.J."/>
            <person name="Probst A.J."/>
            <person name="Thomas B.C."/>
            <person name="Singh A."/>
            <person name="Wilkins M.J."/>
            <person name="Karaoz U."/>
            <person name="Brodie E.L."/>
            <person name="Williams K.H."/>
            <person name="Hubbard S.S."/>
            <person name="Banfield J.F."/>
        </authorList>
    </citation>
    <scope>NUCLEOTIDE SEQUENCE [LARGE SCALE GENOMIC DNA]</scope>
</reference>
<dbReference type="EMBL" id="MFGW01000186">
    <property type="protein sequence ID" value="OGF61988.1"/>
    <property type="molecule type" value="Genomic_DNA"/>
</dbReference>
<dbReference type="EC" id="5.1.3.14" evidence="3"/>
<evidence type="ECO:0000256" key="1">
    <source>
        <dbReference type="ARBA" id="ARBA00023235"/>
    </source>
</evidence>
<name>A0A1F5VFH2_9BACT</name>
<keyword evidence="1 4" id="KW-0413">Isomerase</keyword>
<dbReference type="NCBIfam" id="TIGR00236">
    <property type="entry name" value="wecB"/>
    <property type="match status" value="1"/>
</dbReference>
<dbReference type="Gene3D" id="3.40.50.2000">
    <property type="entry name" value="Glycogen Phosphorylase B"/>
    <property type="match status" value="2"/>
</dbReference>
<dbReference type="SUPFAM" id="SSF53756">
    <property type="entry name" value="UDP-Glycosyltransferase/glycogen phosphorylase"/>
    <property type="match status" value="1"/>
</dbReference>
<evidence type="ECO:0000256" key="3">
    <source>
        <dbReference type="ARBA" id="ARBA00038858"/>
    </source>
</evidence>
<sequence>MKKILCVLGTRPEAIKLAPFIIKLRSKGDIFSTKVCITAQHREMLDPVLDLFGISTDYDLDVMKRNQNLFEVSAAIIKKLHKVLSYEKPDLVVVQGDTTTAFIASLAAYYLKIKVAHIEAGLRTGNKYSPFPEEMNRKFIDYLSDYCFAPTETAAQNLIKEGIDREKIFVTGNTVVDALMMIMEKQQGRESEENIRKKFESETGIVIDKRRIILVTGHRRESFGDDLRNICLSIRRIADERNDIQIIYPVHLNPNVQKPVKELLGNFENIFLIKPLDYFIFIWLMSQAYLILTDSGGIQEEAPTLHKPVLVMRKVTERFESIAEGITKLVGTDSESIYNETIKILNDQQIYQNMQKSENPYGDGNACQRIVDILGK</sequence>